<evidence type="ECO:0000256" key="1">
    <source>
        <dbReference type="ARBA" id="ARBA00022679"/>
    </source>
</evidence>
<dbReference type="EMBL" id="JAKEKT020000032">
    <property type="protein sequence ID" value="KAL1642625.1"/>
    <property type="molecule type" value="Genomic_DNA"/>
</dbReference>
<organism evidence="2 3">
    <name type="scientific">Diplodia intermedia</name>
    <dbReference type="NCBI Taxonomy" id="856260"/>
    <lineage>
        <taxon>Eukaryota</taxon>
        <taxon>Fungi</taxon>
        <taxon>Dikarya</taxon>
        <taxon>Ascomycota</taxon>
        <taxon>Pezizomycotina</taxon>
        <taxon>Dothideomycetes</taxon>
        <taxon>Dothideomycetes incertae sedis</taxon>
        <taxon>Botryosphaeriales</taxon>
        <taxon>Botryosphaeriaceae</taxon>
        <taxon>Diplodia</taxon>
    </lineage>
</organism>
<evidence type="ECO:0000313" key="2">
    <source>
        <dbReference type="EMBL" id="KAL1642625.1"/>
    </source>
</evidence>
<gene>
    <name evidence="2" type="ORF">SLS58_005396</name>
</gene>
<keyword evidence="3" id="KW-1185">Reference proteome</keyword>
<reference evidence="2 3" key="1">
    <citation type="journal article" date="2023" name="Plant Dis.">
        <title>First Report of Diplodia intermedia Causing Canker and Dieback Diseases on Apple Trees in Canada.</title>
        <authorList>
            <person name="Ellouze W."/>
            <person name="Ilyukhin E."/>
            <person name="Sulman M."/>
            <person name="Ali S."/>
        </authorList>
    </citation>
    <scope>NUCLEOTIDE SEQUENCE [LARGE SCALE GENOMIC DNA]</scope>
    <source>
        <strain evidence="2 3">M45-28</strain>
    </source>
</reference>
<dbReference type="Gene3D" id="3.40.50.150">
    <property type="entry name" value="Vaccinia Virus protein VP39"/>
    <property type="match status" value="1"/>
</dbReference>
<dbReference type="InterPro" id="IPR029063">
    <property type="entry name" value="SAM-dependent_MTases_sf"/>
</dbReference>
<dbReference type="Proteomes" id="UP001521184">
    <property type="component" value="Unassembled WGS sequence"/>
</dbReference>
<protein>
    <recommendedName>
        <fullName evidence="4">S-adenosyl-L-methionine-dependent methyltransferase</fullName>
    </recommendedName>
</protein>
<evidence type="ECO:0000313" key="3">
    <source>
        <dbReference type="Proteomes" id="UP001521184"/>
    </source>
</evidence>
<dbReference type="SUPFAM" id="SSF53335">
    <property type="entry name" value="S-adenosyl-L-methionine-dependent methyltransferases"/>
    <property type="match status" value="1"/>
</dbReference>
<dbReference type="PANTHER" id="PTHR43861:SF3">
    <property type="entry name" value="PUTATIVE (AFU_ORTHOLOGUE AFUA_2G14390)-RELATED"/>
    <property type="match status" value="1"/>
</dbReference>
<evidence type="ECO:0008006" key="4">
    <source>
        <dbReference type="Google" id="ProtNLM"/>
    </source>
</evidence>
<comment type="caution">
    <text evidence="2">The sequence shown here is derived from an EMBL/GenBank/DDBJ whole genome shotgun (WGS) entry which is preliminary data.</text>
</comment>
<dbReference type="Pfam" id="PF13489">
    <property type="entry name" value="Methyltransf_23"/>
    <property type="match status" value="1"/>
</dbReference>
<sequence>MSNATATDRFNAEAAAWDSNPVTVRSSELAYEALLRHVPALTDERSKQTLDILEIGCGTGLLSTRLSPHCRTLLGIDLAEGMVAAFNAKVASSPTTTTTNLSAITTLLTSPDQPEVQTAARALLSRAAPDARNAPPAPFRWSLIASHLTLHHVPDLRAFLTTLLAALAPGGAIALTDFEDCGRRSVLFHPREKREGVERHGIARGAMAALAGEVGFVDVEVGEAFVLEKGVDAGEAEEVGVEVEGGRMGFPFLVVVGRRRRAGE</sequence>
<dbReference type="PANTHER" id="PTHR43861">
    <property type="entry name" value="TRANS-ACONITATE 2-METHYLTRANSFERASE-RELATED"/>
    <property type="match status" value="1"/>
</dbReference>
<keyword evidence="1" id="KW-0808">Transferase</keyword>
<name>A0ABR3TR55_9PEZI</name>
<proteinExistence type="predicted"/>
<accession>A0ABR3TR55</accession>